<sequence>MPIATPRSSSLMRGAGGIHLTAAGESGPEQAETTPNVPLTRKQLRLQEQAAKQAEPTTPSQSATDDALVADVAPDAPVEHPEIILDDAVVEEADAAVTTGEVRLDERPLTKPAAPEPTTPQSFTVTSATETSFATVAPLRTGADRVARSKPPVKPTASTVAVRKPKPSGARPGSVRGVATMAFLVPALVATVALPAYAASSSAQTTYGTSASEQLKTSGAQSVVASDKVADAPISRDLYSATTPDELAERQRQLDAAAAASNATYSITVGARQAGDDYPWFDQATDDEGGGLSPLRYYYRECVDFVAWRLNRDAGTPSGNWAFTWGNGLPPSSAYGWADSWQYNKGTNAIAGSVAWFNYNHVAYVQSVNADGTVTLEEYNWGSARHSYNTRTIAASAVALYLYPPGVG</sequence>
<protein>
    <submittedName>
        <fullName evidence="3">CHAP domain-containing protein</fullName>
    </submittedName>
</protein>
<feature type="domain" description="Peptidase C51" evidence="2">
    <location>
        <begin position="277"/>
        <end position="403"/>
    </location>
</feature>
<dbReference type="EMBL" id="FUZO01000001">
    <property type="protein sequence ID" value="SKC51106.1"/>
    <property type="molecule type" value="Genomic_DNA"/>
</dbReference>
<evidence type="ECO:0000313" key="3">
    <source>
        <dbReference type="EMBL" id="SKC51106.1"/>
    </source>
</evidence>
<reference evidence="3 4" key="1">
    <citation type="submission" date="2017-02" db="EMBL/GenBank/DDBJ databases">
        <authorList>
            <person name="Varghese N."/>
            <person name="Submissions S."/>
        </authorList>
    </citation>
    <scope>NUCLEOTIDE SEQUENCE [LARGE SCALE GENOMIC DNA]</scope>
    <source>
        <strain evidence="3 4">VKM Ac-1787</strain>
    </source>
</reference>
<accession>A0ABY1LJX6</accession>
<dbReference type="Proteomes" id="UP000190827">
    <property type="component" value="Unassembled WGS sequence"/>
</dbReference>
<evidence type="ECO:0000259" key="2">
    <source>
        <dbReference type="PROSITE" id="PS50911"/>
    </source>
</evidence>
<feature type="region of interest" description="Disordered" evidence="1">
    <location>
        <begin position="104"/>
        <end position="123"/>
    </location>
</feature>
<evidence type="ECO:0000256" key="1">
    <source>
        <dbReference type="SAM" id="MobiDB-lite"/>
    </source>
</evidence>
<gene>
    <name evidence="3" type="ORF">SAMN06295973_1541</name>
</gene>
<dbReference type="InterPro" id="IPR007921">
    <property type="entry name" value="CHAP_dom"/>
</dbReference>
<organism evidence="3 4">
    <name type="scientific">Plantibacter cousiniae</name>
    <name type="common">nom. nud.</name>
    <dbReference type="NCBI Taxonomy" id="199709"/>
    <lineage>
        <taxon>Bacteria</taxon>
        <taxon>Bacillati</taxon>
        <taxon>Actinomycetota</taxon>
        <taxon>Actinomycetes</taxon>
        <taxon>Micrococcales</taxon>
        <taxon>Microbacteriaceae</taxon>
        <taxon>Plantibacter</taxon>
    </lineage>
</organism>
<feature type="compositionally biased region" description="Polar residues" evidence="1">
    <location>
        <begin position="55"/>
        <end position="64"/>
    </location>
</feature>
<feature type="compositionally biased region" description="Polar residues" evidence="1">
    <location>
        <begin position="1"/>
        <end position="11"/>
    </location>
</feature>
<evidence type="ECO:0000313" key="4">
    <source>
        <dbReference type="Proteomes" id="UP000190827"/>
    </source>
</evidence>
<comment type="caution">
    <text evidence="3">The sequence shown here is derived from an EMBL/GenBank/DDBJ whole genome shotgun (WGS) entry which is preliminary data.</text>
</comment>
<feature type="region of interest" description="Disordered" evidence="1">
    <location>
        <begin position="1"/>
        <end position="73"/>
    </location>
</feature>
<name>A0ABY1LJX6_9MICO</name>
<dbReference type="PROSITE" id="PS50911">
    <property type="entry name" value="CHAP"/>
    <property type="match status" value="1"/>
</dbReference>
<dbReference type="Pfam" id="PF05257">
    <property type="entry name" value="CHAP"/>
    <property type="match status" value="1"/>
</dbReference>
<dbReference type="Gene3D" id="3.90.1720.10">
    <property type="entry name" value="endopeptidase domain like (from Nostoc punctiforme)"/>
    <property type="match status" value="1"/>
</dbReference>
<keyword evidence="4" id="KW-1185">Reference proteome</keyword>
<proteinExistence type="predicted"/>
<feature type="region of interest" description="Disordered" evidence="1">
    <location>
        <begin position="144"/>
        <end position="173"/>
    </location>
</feature>
<dbReference type="SUPFAM" id="SSF54001">
    <property type="entry name" value="Cysteine proteinases"/>
    <property type="match status" value="1"/>
</dbReference>
<dbReference type="InterPro" id="IPR038765">
    <property type="entry name" value="Papain-like_cys_pep_sf"/>
</dbReference>